<keyword evidence="1" id="KW-0378">Hydrolase</keyword>
<dbReference type="RefSeq" id="WP_342112786.1">
    <property type="nucleotide sequence ID" value="NZ_JBCAUN010000001.1"/>
</dbReference>
<dbReference type="Proteomes" id="UP001425155">
    <property type="component" value="Unassembled WGS sequence"/>
</dbReference>
<dbReference type="GO" id="GO:0016787">
    <property type="term" value="F:hydrolase activity"/>
    <property type="evidence" value="ECO:0007669"/>
    <property type="project" value="UniProtKB-KW"/>
</dbReference>
<name>A0ABU9W2X0_9MICO</name>
<dbReference type="InterPro" id="IPR029058">
    <property type="entry name" value="AB_hydrolase_fold"/>
</dbReference>
<organism evidence="1 2">
    <name type="scientific">Leifsonia stereocauli</name>
    <dbReference type="NCBI Taxonomy" id="3134136"/>
    <lineage>
        <taxon>Bacteria</taxon>
        <taxon>Bacillati</taxon>
        <taxon>Actinomycetota</taxon>
        <taxon>Actinomycetes</taxon>
        <taxon>Micrococcales</taxon>
        <taxon>Microbacteriaceae</taxon>
        <taxon>Leifsonia</taxon>
    </lineage>
</organism>
<dbReference type="SUPFAM" id="SSF53474">
    <property type="entry name" value="alpha/beta-Hydrolases"/>
    <property type="match status" value="1"/>
</dbReference>
<evidence type="ECO:0000313" key="1">
    <source>
        <dbReference type="EMBL" id="MEN1946336.1"/>
    </source>
</evidence>
<evidence type="ECO:0000313" key="2">
    <source>
        <dbReference type="Proteomes" id="UP001425155"/>
    </source>
</evidence>
<comment type="caution">
    <text evidence="1">The sequence shown here is derived from an EMBL/GenBank/DDBJ whole genome shotgun (WGS) entry which is preliminary data.</text>
</comment>
<gene>
    <name evidence="1" type="ORF">WJX64_07260</name>
</gene>
<proteinExistence type="predicted"/>
<sequence length="239" mass="26269">MNPLKLFSDLVHDYVYVARRQYDVLRSGAKPATYLAGTKRPVVILPGIYEDWRFMLPLVERLAASGHPVHVVPELRHNRAVITDSAVLVAGMLEQRDLRDAVIVAHSKGGLIGKQVLIDDAAAQATGGPVRVAHLVAINTPFAGSAYARYAIRRELREFSPTDALLKRFATILDINERITSIFSTVDPVVPDGSLLPGAYRNIRMPFLGHFRILADVRVLAIVDEIAEAPPAVPSPRAR</sequence>
<reference evidence="1 2" key="1">
    <citation type="submission" date="2024-03" db="EMBL/GenBank/DDBJ databases">
        <title>YIM 134122 draft genome.</title>
        <authorList>
            <person name="Zuo S."/>
            <person name="Xiong L."/>
        </authorList>
    </citation>
    <scope>NUCLEOTIDE SEQUENCE [LARGE SCALE GENOMIC DNA]</scope>
    <source>
        <strain evidence="1 2">YIM 134122</strain>
    </source>
</reference>
<keyword evidence="2" id="KW-1185">Reference proteome</keyword>
<dbReference type="Gene3D" id="3.40.50.1820">
    <property type="entry name" value="alpha/beta hydrolase"/>
    <property type="match status" value="1"/>
</dbReference>
<dbReference type="EMBL" id="JBCLVG010000001">
    <property type="protein sequence ID" value="MEN1946336.1"/>
    <property type="molecule type" value="Genomic_DNA"/>
</dbReference>
<accession>A0ABU9W2X0</accession>
<protein>
    <submittedName>
        <fullName evidence="1">Alpha/beta hydrolase</fullName>
    </submittedName>
</protein>